<evidence type="ECO:0000313" key="1">
    <source>
        <dbReference type="EMBL" id="SDR00439.1"/>
    </source>
</evidence>
<dbReference type="RefSeq" id="WP_090322336.1">
    <property type="nucleotide sequence ID" value="NZ_AP035776.1"/>
</dbReference>
<name>A0A1H1FI81_9PSED</name>
<evidence type="ECO:0000313" key="2">
    <source>
        <dbReference type="Proteomes" id="UP000199570"/>
    </source>
</evidence>
<dbReference type="EMBL" id="FNKJ01000003">
    <property type="protein sequence ID" value="SDR00439.1"/>
    <property type="molecule type" value="Genomic_DNA"/>
</dbReference>
<dbReference type="Proteomes" id="UP000199570">
    <property type="component" value="Unassembled WGS sequence"/>
</dbReference>
<gene>
    <name evidence="1" type="ORF">SAMN04490195_2711</name>
</gene>
<reference evidence="2" key="1">
    <citation type="submission" date="2016-10" db="EMBL/GenBank/DDBJ databases">
        <authorList>
            <person name="Varghese N."/>
            <person name="Submissions S."/>
        </authorList>
    </citation>
    <scope>NUCLEOTIDE SEQUENCE [LARGE SCALE GENOMIC DNA]</scope>
    <source>
        <strain evidence="2">BS3775</strain>
    </source>
</reference>
<dbReference type="Pfam" id="PF08748">
    <property type="entry name" value="Phage_TAC_4"/>
    <property type="match status" value="1"/>
</dbReference>
<accession>A0A1H1FI81</accession>
<organism evidence="1 2">
    <name type="scientific">Pseudomonas moorei</name>
    <dbReference type="NCBI Taxonomy" id="395599"/>
    <lineage>
        <taxon>Bacteria</taxon>
        <taxon>Pseudomonadati</taxon>
        <taxon>Pseudomonadota</taxon>
        <taxon>Gammaproteobacteria</taxon>
        <taxon>Pseudomonadales</taxon>
        <taxon>Pseudomonadaceae</taxon>
        <taxon>Pseudomonas</taxon>
    </lineage>
</organism>
<proteinExistence type="predicted"/>
<protein>
    <submittedName>
        <fullName evidence="1">Phage tail assembly chaperone</fullName>
    </submittedName>
</protein>
<keyword evidence="2" id="KW-1185">Reference proteome</keyword>
<dbReference type="OrthoDB" id="8612233at2"/>
<dbReference type="InterPro" id="IPR014859">
    <property type="entry name" value="Phage_TAC_4"/>
</dbReference>
<sequence length="127" mass="14135">MASFKIAQNATFKAEVEIPRVGFDPIKVDIEFKYRDRKELAKYYDKWNAERDAAAKEAMKDGATWEQATDRQIALEAAQLKEIIVGWSFPEELSDESLTELVGTCAGAPAAVLDAYQAAYAVARRGN</sequence>
<dbReference type="AlphaFoldDB" id="A0A1H1FI81"/>